<dbReference type="OrthoDB" id="913599at2759"/>
<dbReference type="EC" id="2.3.2.27" evidence="2"/>
<dbReference type="PROSITE" id="PS50089">
    <property type="entry name" value="ZF_RING_2"/>
    <property type="match status" value="1"/>
</dbReference>
<protein>
    <recommendedName>
        <fullName evidence="2">RING-type E3 ubiquitin transferase</fullName>
        <ecNumber evidence="2">2.3.2.27</ecNumber>
    </recommendedName>
</protein>
<sequence>LVEIELKDEHLKGGDDGKSCCAVCKDEFSIGDSVAELECKHYYHYDCIVPWLQIRNTCPVCRFEV</sequence>
<dbReference type="PANTHER" id="PTHR15710:SF116">
    <property type="entry name" value="RING_U-BOX SUPERFAMILY PROTEIN"/>
    <property type="match status" value="1"/>
</dbReference>
<reference evidence="8 9" key="1">
    <citation type="journal article" date="2013" name="BMC Genomics">
        <title>The miniature genome of a carnivorous plant Genlisea aurea contains a low number of genes and short non-coding sequences.</title>
        <authorList>
            <person name="Leushkin E.V."/>
            <person name="Sutormin R.A."/>
            <person name="Nabieva E.R."/>
            <person name="Penin A.A."/>
            <person name="Kondrashov A.S."/>
            <person name="Logacheva M.D."/>
        </authorList>
    </citation>
    <scope>NUCLEOTIDE SEQUENCE [LARGE SCALE GENOMIC DNA]</scope>
</reference>
<evidence type="ECO:0000256" key="2">
    <source>
        <dbReference type="ARBA" id="ARBA00012483"/>
    </source>
</evidence>
<comment type="caution">
    <text evidence="8">The sequence shown here is derived from an EMBL/GenBank/DDBJ whole genome shotgun (WGS) entry which is preliminary data.</text>
</comment>
<dbReference type="GO" id="GO:0061630">
    <property type="term" value="F:ubiquitin protein ligase activity"/>
    <property type="evidence" value="ECO:0007669"/>
    <property type="project" value="UniProtKB-EC"/>
</dbReference>
<evidence type="ECO:0000259" key="7">
    <source>
        <dbReference type="PROSITE" id="PS50089"/>
    </source>
</evidence>
<feature type="non-terminal residue" evidence="8">
    <location>
        <position position="65"/>
    </location>
</feature>
<feature type="non-terminal residue" evidence="8">
    <location>
        <position position="1"/>
    </location>
</feature>
<comment type="catalytic activity">
    <reaction evidence="1">
        <text>S-ubiquitinyl-[E2 ubiquitin-conjugating enzyme]-L-cysteine + [acceptor protein]-L-lysine = [E2 ubiquitin-conjugating enzyme]-L-cysteine + N(6)-ubiquitinyl-[acceptor protein]-L-lysine.</text>
        <dbReference type="EC" id="2.3.2.27"/>
    </reaction>
</comment>
<dbReference type="InterPro" id="IPR001841">
    <property type="entry name" value="Znf_RING"/>
</dbReference>
<dbReference type="SUPFAM" id="SSF57850">
    <property type="entry name" value="RING/U-box"/>
    <property type="match status" value="1"/>
</dbReference>
<gene>
    <name evidence="8" type="ORF">M569_11880</name>
</gene>
<dbReference type="GO" id="GO:0008270">
    <property type="term" value="F:zinc ion binding"/>
    <property type="evidence" value="ECO:0007669"/>
    <property type="project" value="UniProtKB-KW"/>
</dbReference>
<keyword evidence="5" id="KW-0862">Zinc</keyword>
<organism evidence="8 9">
    <name type="scientific">Genlisea aurea</name>
    <dbReference type="NCBI Taxonomy" id="192259"/>
    <lineage>
        <taxon>Eukaryota</taxon>
        <taxon>Viridiplantae</taxon>
        <taxon>Streptophyta</taxon>
        <taxon>Embryophyta</taxon>
        <taxon>Tracheophyta</taxon>
        <taxon>Spermatophyta</taxon>
        <taxon>Magnoliopsida</taxon>
        <taxon>eudicotyledons</taxon>
        <taxon>Gunneridae</taxon>
        <taxon>Pentapetalae</taxon>
        <taxon>asterids</taxon>
        <taxon>lamiids</taxon>
        <taxon>Lamiales</taxon>
        <taxon>Lentibulariaceae</taxon>
        <taxon>Genlisea</taxon>
    </lineage>
</organism>
<dbReference type="Proteomes" id="UP000015453">
    <property type="component" value="Unassembled WGS sequence"/>
</dbReference>
<dbReference type="EMBL" id="AUSU01005818">
    <property type="protein sequence ID" value="EPS62908.1"/>
    <property type="molecule type" value="Genomic_DNA"/>
</dbReference>
<evidence type="ECO:0000256" key="1">
    <source>
        <dbReference type="ARBA" id="ARBA00000900"/>
    </source>
</evidence>
<dbReference type="PANTHER" id="PTHR15710">
    <property type="entry name" value="E3 UBIQUITIN-PROTEIN LIGASE PRAJA"/>
    <property type="match status" value="1"/>
</dbReference>
<evidence type="ECO:0000256" key="6">
    <source>
        <dbReference type="PROSITE-ProRule" id="PRU00175"/>
    </source>
</evidence>
<accession>S8DJ94</accession>
<dbReference type="GO" id="GO:0005737">
    <property type="term" value="C:cytoplasm"/>
    <property type="evidence" value="ECO:0007669"/>
    <property type="project" value="TreeGrafter"/>
</dbReference>
<evidence type="ECO:0000256" key="4">
    <source>
        <dbReference type="ARBA" id="ARBA00022771"/>
    </source>
</evidence>
<name>S8DJ94_9LAMI</name>
<evidence type="ECO:0000256" key="5">
    <source>
        <dbReference type="ARBA" id="ARBA00022833"/>
    </source>
</evidence>
<dbReference type="AlphaFoldDB" id="S8DJ94"/>
<keyword evidence="4 6" id="KW-0863">Zinc-finger</keyword>
<dbReference type="Gene3D" id="3.30.40.10">
    <property type="entry name" value="Zinc/RING finger domain, C3HC4 (zinc finger)"/>
    <property type="match status" value="1"/>
</dbReference>
<feature type="domain" description="RING-type" evidence="7">
    <location>
        <begin position="21"/>
        <end position="62"/>
    </location>
</feature>
<dbReference type="InterPro" id="IPR013083">
    <property type="entry name" value="Znf_RING/FYVE/PHD"/>
</dbReference>
<dbReference type="SMART" id="SM00184">
    <property type="entry name" value="RING"/>
    <property type="match status" value="1"/>
</dbReference>
<evidence type="ECO:0000313" key="8">
    <source>
        <dbReference type="EMBL" id="EPS62908.1"/>
    </source>
</evidence>
<dbReference type="Pfam" id="PF13639">
    <property type="entry name" value="zf-RING_2"/>
    <property type="match status" value="1"/>
</dbReference>
<proteinExistence type="predicted"/>
<keyword evidence="9" id="KW-1185">Reference proteome</keyword>
<keyword evidence="3" id="KW-0479">Metal-binding</keyword>
<evidence type="ECO:0000313" key="9">
    <source>
        <dbReference type="Proteomes" id="UP000015453"/>
    </source>
</evidence>
<dbReference type="GO" id="GO:0016567">
    <property type="term" value="P:protein ubiquitination"/>
    <property type="evidence" value="ECO:0007669"/>
    <property type="project" value="TreeGrafter"/>
</dbReference>
<evidence type="ECO:0000256" key="3">
    <source>
        <dbReference type="ARBA" id="ARBA00022723"/>
    </source>
</evidence>